<organism evidence="1 2">
    <name type="scientific">Lachnellula hyalina</name>
    <dbReference type="NCBI Taxonomy" id="1316788"/>
    <lineage>
        <taxon>Eukaryota</taxon>
        <taxon>Fungi</taxon>
        <taxon>Dikarya</taxon>
        <taxon>Ascomycota</taxon>
        <taxon>Pezizomycotina</taxon>
        <taxon>Leotiomycetes</taxon>
        <taxon>Helotiales</taxon>
        <taxon>Lachnaceae</taxon>
        <taxon>Lachnellula</taxon>
    </lineage>
</organism>
<proteinExistence type="predicted"/>
<dbReference type="Proteomes" id="UP000431533">
    <property type="component" value="Unassembled WGS sequence"/>
</dbReference>
<gene>
    <name evidence="1" type="ORF">LHYA1_G009218</name>
</gene>
<name>A0A8H8QU13_9HELO</name>
<dbReference type="PANTHER" id="PTHR33481:SF1">
    <property type="entry name" value="ENDONUCLEASE_EXONUCLEASE_PHOSPHATASE DOMAIN-CONTAINING PROTEIN-RELATED"/>
    <property type="match status" value="1"/>
</dbReference>
<dbReference type="PANTHER" id="PTHR33481">
    <property type="entry name" value="REVERSE TRANSCRIPTASE"/>
    <property type="match status" value="1"/>
</dbReference>
<keyword evidence="2" id="KW-1185">Reference proteome</keyword>
<dbReference type="GeneID" id="41989416"/>
<reference evidence="1 2" key="1">
    <citation type="submission" date="2018-05" db="EMBL/GenBank/DDBJ databases">
        <title>Genome sequencing and assembly of the regulated plant pathogen Lachnellula willkommii and related sister species for the development of diagnostic species identification markers.</title>
        <authorList>
            <person name="Giroux E."/>
            <person name="Bilodeau G."/>
        </authorList>
    </citation>
    <scope>NUCLEOTIDE SEQUENCE [LARGE SCALE GENOMIC DNA]</scope>
    <source>
        <strain evidence="1 2">CBS 185.66</strain>
    </source>
</reference>
<dbReference type="EMBL" id="QGMH01000359">
    <property type="protein sequence ID" value="TVY22116.1"/>
    <property type="molecule type" value="Genomic_DNA"/>
</dbReference>
<accession>A0A8H8QU13</accession>
<sequence>MSKNRLLIILKDLAFPDSVINTGERAKLAPLILLDGTIIVKWLGIHFNALLQFKEHITIRTTKAKSAFGLARLTLRKILGTFRTSLIQAIEVKASLPPPVIRLDTATCKYAFQLAKLSLDHLVNR</sequence>
<evidence type="ECO:0000313" key="1">
    <source>
        <dbReference type="EMBL" id="TVY22116.1"/>
    </source>
</evidence>
<dbReference type="AlphaFoldDB" id="A0A8H8QU13"/>
<dbReference type="RefSeq" id="XP_031000904.1">
    <property type="nucleotide sequence ID" value="XM_031154122.1"/>
</dbReference>
<comment type="caution">
    <text evidence="1">The sequence shown here is derived from an EMBL/GenBank/DDBJ whole genome shotgun (WGS) entry which is preliminary data.</text>
</comment>
<evidence type="ECO:0000313" key="2">
    <source>
        <dbReference type="Proteomes" id="UP000431533"/>
    </source>
</evidence>
<protein>
    <submittedName>
        <fullName evidence="1">Uncharacterized protein</fullName>
    </submittedName>
</protein>
<dbReference type="OrthoDB" id="3598277at2759"/>